<sequence length="105" mass="12077">DGYRGEDAELGAVEVELLGDRYADLAEHRPHHEAHGEGEGVGYQHRGLLEAFRGHKTLRVCRVKGWFQDMPGSDYCLDRYQKSRPIMVKDRLFITPSERLQGFFT</sequence>
<proteinExistence type="predicted"/>
<organism evidence="1 2">
    <name type="scientific">Rossellomorea vietnamensis</name>
    <dbReference type="NCBI Taxonomy" id="218284"/>
    <lineage>
        <taxon>Bacteria</taxon>
        <taxon>Bacillati</taxon>
        <taxon>Bacillota</taxon>
        <taxon>Bacilli</taxon>
        <taxon>Bacillales</taxon>
        <taxon>Bacillaceae</taxon>
        <taxon>Rossellomorea</taxon>
    </lineage>
</organism>
<reference evidence="1 2" key="1">
    <citation type="submission" date="2015-08" db="EMBL/GenBank/DDBJ databases">
        <title>Draft Genome Sequence of Bacillus vietnamensis UCD-SED5.</title>
        <authorList>
            <person name="Lee R.D."/>
            <person name="Jospin G."/>
            <person name="Lang J.M."/>
            <person name="Coil D.A."/>
            <person name="Eisen J.A."/>
        </authorList>
    </citation>
    <scope>NUCLEOTIDE SEQUENCE [LARGE SCALE GENOMIC DNA]</scope>
    <source>
        <strain evidence="1 2">UCD-SED5</strain>
    </source>
</reference>
<dbReference type="AlphaFoldDB" id="A0A0P6WBY7"/>
<gene>
    <name evidence="1" type="ORF">AM506_21770</name>
</gene>
<feature type="non-terminal residue" evidence="1">
    <location>
        <position position="1"/>
    </location>
</feature>
<evidence type="ECO:0000313" key="1">
    <source>
        <dbReference type="EMBL" id="KPL57564.1"/>
    </source>
</evidence>
<evidence type="ECO:0000313" key="2">
    <source>
        <dbReference type="Proteomes" id="UP000050398"/>
    </source>
</evidence>
<comment type="caution">
    <text evidence="1">The sequence shown here is derived from an EMBL/GenBank/DDBJ whole genome shotgun (WGS) entry which is preliminary data.</text>
</comment>
<protein>
    <submittedName>
        <fullName evidence="1">Uncharacterized protein</fullName>
    </submittedName>
</protein>
<dbReference type="Proteomes" id="UP000050398">
    <property type="component" value="Unassembled WGS sequence"/>
</dbReference>
<name>A0A0P6WBY7_9BACI</name>
<dbReference type="EMBL" id="LIXZ01000074">
    <property type="protein sequence ID" value="KPL57564.1"/>
    <property type="molecule type" value="Genomic_DNA"/>
</dbReference>
<accession>A0A0P6WBY7</accession>